<evidence type="ECO:0000313" key="1">
    <source>
        <dbReference type="EMBL" id="JAE33322.1"/>
    </source>
</evidence>
<accession>A0A0A9H9A0</accession>
<dbReference type="EMBL" id="GBRH01164574">
    <property type="protein sequence ID" value="JAE33322.1"/>
    <property type="molecule type" value="Transcribed_RNA"/>
</dbReference>
<protein>
    <submittedName>
        <fullName evidence="1">Uncharacterized protein</fullName>
    </submittedName>
</protein>
<proteinExistence type="predicted"/>
<name>A0A0A9H9A0_ARUDO</name>
<organism evidence="1">
    <name type="scientific">Arundo donax</name>
    <name type="common">Giant reed</name>
    <name type="synonym">Donax arundinaceus</name>
    <dbReference type="NCBI Taxonomy" id="35708"/>
    <lineage>
        <taxon>Eukaryota</taxon>
        <taxon>Viridiplantae</taxon>
        <taxon>Streptophyta</taxon>
        <taxon>Embryophyta</taxon>
        <taxon>Tracheophyta</taxon>
        <taxon>Spermatophyta</taxon>
        <taxon>Magnoliopsida</taxon>
        <taxon>Liliopsida</taxon>
        <taxon>Poales</taxon>
        <taxon>Poaceae</taxon>
        <taxon>PACMAD clade</taxon>
        <taxon>Arundinoideae</taxon>
        <taxon>Arundineae</taxon>
        <taxon>Arundo</taxon>
    </lineage>
</organism>
<sequence>MLICQIYHLIPFMLAKPSNQNCLGG</sequence>
<dbReference type="AlphaFoldDB" id="A0A0A9H9A0"/>
<reference evidence="1" key="2">
    <citation type="journal article" date="2015" name="Data Brief">
        <title>Shoot transcriptome of the giant reed, Arundo donax.</title>
        <authorList>
            <person name="Barrero R.A."/>
            <person name="Guerrero F.D."/>
            <person name="Moolhuijzen P."/>
            <person name="Goolsby J.A."/>
            <person name="Tidwell J."/>
            <person name="Bellgard S.E."/>
            <person name="Bellgard M.I."/>
        </authorList>
    </citation>
    <scope>NUCLEOTIDE SEQUENCE</scope>
    <source>
        <tissue evidence="1">Shoot tissue taken approximately 20 cm above the soil surface</tissue>
    </source>
</reference>
<reference evidence="1" key="1">
    <citation type="submission" date="2014-09" db="EMBL/GenBank/DDBJ databases">
        <authorList>
            <person name="Magalhaes I.L.F."/>
            <person name="Oliveira U."/>
            <person name="Santos F.R."/>
            <person name="Vidigal T.H.D.A."/>
            <person name="Brescovit A.D."/>
            <person name="Santos A.J."/>
        </authorList>
    </citation>
    <scope>NUCLEOTIDE SEQUENCE</scope>
    <source>
        <tissue evidence="1">Shoot tissue taken approximately 20 cm above the soil surface</tissue>
    </source>
</reference>